<dbReference type="AlphaFoldDB" id="A0A5J4YYQ4"/>
<dbReference type="SUPFAM" id="SSF56112">
    <property type="entry name" value="Protein kinase-like (PK-like)"/>
    <property type="match status" value="1"/>
</dbReference>
<dbReference type="PROSITE" id="PS50011">
    <property type="entry name" value="PROTEIN_KINASE_DOM"/>
    <property type="match status" value="1"/>
</dbReference>
<dbReference type="OrthoDB" id="840771at2759"/>
<dbReference type="GO" id="GO:0004674">
    <property type="term" value="F:protein serine/threonine kinase activity"/>
    <property type="evidence" value="ECO:0007669"/>
    <property type="project" value="TreeGrafter"/>
</dbReference>
<feature type="region of interest" description="Disordered" evidence="1">
    <location>
        <begin position="498"/>
        <end position="531"/>
    </location>
</feature>
<dbReference type="PANTHER" id="PTHR24361">
    <property type="entry name" value="MITOGEN-ACTIVATED KINASE KINASE KINASE"/>
    <property type="match status" value="1"/>
</dbReference>
<comment type="caution">
    <text evidence="3">The sequence shown here is derived from an EMBL/GenBank/DDBJ whole genome shotgun (WGS) entry which is preliminary data.</text>
</comment>
<dbReference type="InterPro" id="IPR000719">
    <property type="entry name" value="Prot_kinase_dom"/>
</dbReference>
<evidence type="ECO:0000259" key="2">
    <source>
        <dbReference type="PROSITE" id="PS50011"/>
    </source>
</evidence>
<reference evidence="4" key="1">
    <citation type="journal article" date="2019" name="Nat. Commun.">
        <title>Expansion of phycobilisome linker gene families in mesophilic red algae.</title>
        <authorList>
            <person name="Lee J."/>
            <person name="Kim D."/>
            <person name="Bhattacharya D."/>
            <person name="Yoon H.S."/>
        </authorList>
    </citation>
    <scope>NUCLEOTIDE SEQUENCE [LARGE SCALE GENOMIC DNA]</scope>
    <source>
        <strain evidence="4">CCMP 1328</strain>
    </source>
</reference>
<dbReference type="Gene3D" id="1.10.510.10">
    <property type="entry name" value="Transferase(Phosphotransferase) domain 1"/>
    <property type="match status" value="1"/>
</dbReference>
<evidence type="ECO:0000313" key="4">
    <source>
        <dbReference type="Proteomes" id="UP000324585"/>
    </source>
</evidence>
<dbReference type="GO" id="GO:0005737">
    <property type="term" value="C:cytoplasm"/>
    <property type="evidence" value="ECO:0007669"/>
    <property type="project" value="TreeGrafter"/>
</dbReference>
<feature type="domain" description="Protein kinase" evidence="2">
    <location>
        <begin position="56"/>
        <end position="380"/>
    </location>
</feature>
<feature type="region of interest" description="Disordered" evidence="1">
    <location>
        <begin position="33"/>
        <end position="68"/>
    </location>
</feature>
<feature type="compositionally biased region" description="Basic and acidic residues" evidence="1">
    <location>
        <begin position="93"/>
        <end position="107"/>
    </location>
</feature>
<gene>
    <name evidence="3" type="ORF">FVE85_2265</name>
</gene>
<accession>A0A5J4YYQ4</accession>
<dbReference type="SMART" id="SM00220">
    <property type="entry name" value="S_TKc"/>
    <property type="match status" value="1"/>
</dbReference>
<evidence type="ECO:0000256" key="1">
    <source>
        <dbReference type="SAM" id="MobiDB-lite"/>
    </source>
</evidence>
<dbReference type="InterPro" id="IPR053235">
    <property type="entry name" value="Ser_Thr_kinase"/>
</dbReference>
<keyword evidence="4" id="KW-1185">Reference proteome</keyword>
<dbReference type="Pfam" id="PF00069">
    <property type="entry name" value="Pkinase"/>
    <property type="match status" value="1"/>
</dbReference>
<dbReference type="Proteomes" id="UP000324585">
    <property type="component" value="Unassembled WGS sequence"/>
</dbReference>
<evidence type="ECO:0000313" key="3">
    <source>
        <dbReference type="EMBL" id="KAA8496110.1"/>
    </source>
</evidence>
<proteinExistence type="predicted"/>
<dbReference type="EMBL" id="VRMN01000003">
    <property type="protein sequence ID" value="KAA8496110.1"/>
    <property type="molecule type" value="Genomic_DNA"/>
</dbReference>
<dbReference type="InterPro" id="IPR011009">
    <property type="entry name" value="Kinase-like_dom_sf"/>
</dbReference>
<sequence length="531" mass="57915">MLPVNCDHTRNAELELRALGDCWYGTGLVGESSGSPAGADSGVSPSSGASPLQPAQAAVRPDGSRGRKKVTLASVVETMEDGVPTLTAVNDGTQKHAPTDGAERARPAPDAPKQCCMLKVVSLDSPTTASRAAYLVTLSYEKLERTLFYRALSWKEAGIVPCVVRERKDEICLQFPWMLRGSIHDLLSVLVERRFVEAIIAYIIRGALDVLCHLHAAGYAHGRIKTSNVFYEPDSDQGIFLQDAMIYHLLAPALGPRRRESATTLLGFTAPELLAARSDLWEQPQSTGLWSQLACADIYSLGLLCIELAGGEEHTAMYKDATSSKHCSADTLRRLRAHDQPRFRDGWLWSLKLIDFTTRCMRLSPSSRPTAVQLLQHPWLQQQDLLSAGKDALHQLYLSVPAGLLGRVQSENSDLVQVWSSLERVNRLGVPLPVPVLPVLSLETPLLLNSSQRSGVEDILKESAALYRHCMENEPLSPESIREARDFHSIFSALLRPLPAKPTDGPARPGAAKSSQSTGTAPGAPRNEAET</sequence>
<organism evidence="3 4">
    <name type="scientific">Porphyridium purpureum</name>
    <name type="common">Red alga</name>
    <name type="synonym">Porphyridium cruentum</name>
    <dbReference type="NCBI Taxonomy" id="35688"/>
    <lineage>
        <taxon>Eukaryota</taxon>
        <taxon>Rhodophyta</taxon>
        <taxon>Bangiophyceae</taxon>
        <taxon>Porphyridiales</taxon>
        <taxon>Porphyridiaceae</taxon>
        <taxon>Porphyridium</taxon>
    </lineage>
</organism>
<name>A0A5J4YYQ4_PORPP</name>
<dbReference type="PANTHER" id="PTHR24361:SF678">
    <property type="entry name" value="SPORULATION-SPECIFIC PROTEIN 1"/>
    <property type="match status" value="1"/>
</dbReference>
<dbReference type="GO" id="GO:0005524">
    <property type="term" value="F:ATP binding"/>
    <property type="evidence" value="ECO:0007669"/>
    <property type="project" value="InterPro"/>
</dbReference>
<feature type="region of interest" description="Disordered" evidence="1">
    <location>
        <begin position="86"/>
        <end position="110"/>
    </location>
</feature>
<protein>
    <submittedName>
        <fullName evidence="3">Myosin-IIIa</fullName>
    </submittedName>
</protein>